<reference evidence="8 9" key="1">
    <citation type="submission" date="2018-08" db="EMBL/GenBank/DDBJ databases">
        <title>Draft genome sequence of Rhodobacter sphaeroides FY.</title>
        <authorList>
            <person name="Rayyan A."/>
            <person name="Meyer T.E."/>
            <person name="Kyndt J.A."/>
        </authorList>
    </citation>
    <scope>NUCLEOTIDE SEQUENCE [LARGE SCALE GENOMIC DNA]</scope>
    <source>
        <strain evidence="8 9">FY</strain>
    </source>
</reference>
<gene>
    <name evidence="8" type="ORF">D1114_01600</name>
</gene>
<evidence type="ECO:0000256" key="3">
    <source>
        <dbReference type="ARBA" id="ARBA00022692"/>
    </source>
</evidence>
<comment type="subcellular location">
    <subcellularLocation>
        <location evidence="1">Membrane</location>
        <topology evidence="1">Multi-pass membrane protein</topology>
    </subcellularLocation>
</comment>
<comment type="similarity">
    <text evidence="2">Belongs to the EamA transporter family.</text>
</comment>
<dbReference type="PANTHER" id="PTHR32322:SF2">
    <property type="entry name" value="EAMA DOMAIN-CONTAINING PROTEIN"/>
    <property type="match status" value="1"/>
</dbReference>
<comment type="caution">
    <text evidence="8">The sequence shown here is derived from an EMBL/GenBank/DDBJ whole genome shotgun (WGS) entry which is preliminary data.</text>
</comment>
<dbReference type="EMBL" id="QWGP01000001">
    <property type="protein sequence ID" value="RHZ98809.1"/>
    <property type="molecule type" value="Genomic_DNA"/>
</dbReference>
<feature type="transmembrane region" description="Helical" evidence="6">
    <location>
        <begin position="198"/>
        <end position="215"/>
    </location>
</feature>
<name>A0AAX1URW8_CERSP</name>
<feature type="transmembrane region" description="Helical" evidence="6">
    <location>
        <begin position="283"/>
        <end position="301"/>
    </location>
</feature>
<keyword evidence="5 6" id="KW-0472">Membrane</keyword>
<dbReference type="SUPFAM" id="SSF103481">
    <property type="entry name" value="Multidrug resistance efflux transporter EmrE"/>
    <property type="match status" value="2"/>
</dbReference>
<feature type="transmembrane region" description="Helical" evidence="6">
    <location>
        <begin position="73"/>
        <end position="96"/>
    </location>
</feature>
<keyword evidence="3 6" id="KW-0812">Transmembrane</keyword>
<feature type="transmembrane region" description="Helical" evidence="6">
    <location>
        <begin position="227"/>
        <end position="249"/>
    </location>
</feature>
<evidence type="ECO:0000313" key="9">
    <source>
        <dbReference type="Proteomes" id="UP000266305"/>
    </source>
</evidence>
<accession>A0AAX1URW8</accession>
<evidence type="ECO:0000256" key="2">
    <source>
        <dbReference type="ARBA" id="ARBA00007362"/>
    </source>
</evidence>
<dbReference type="InterPro" id="IPR050638">
    <property type="entry name" value="AA-Vitamin_Transporters"/>
</dbReference>
<dbReference type="InterPro" id="IPR037185">
    <property type="entry name" value="EmrE-like"/>
</dbReference>
<feature type="domain" description="EamA" evidence="7">
    <location>
        <begin position="165"/>
        <end position="300"/>
    </location>
</feature>
<feature type="transmembrane region" description="Helical" evidence="6">
    <location>
        <begin position="162"/>
        <end position="186"/>
    </location>
</feature>
<keyword evidence="4 6" id="KW-1133">Transmembrane helix</keyword>
<feature type="transmembrane region" description="Helical" evidence="6">
    <location>
        <begin position="102"/>
        <end position="121"/>
    </location>
</feature>
<evidence type="ECO:0000259" key="7">
    <source>
        <dbReference type="Pfam" id="PF00892"/>
    </source>
</evidence>
<organism evidence="8 9">
    <name type="scientific">Cereibacter sphaeroides</name>
    <name type="common">Rhodobacter sphaeroides</name>
    <dbReference type="NCBI Taxonomy" id="1063"/>
    <lineage>
        <taxon>Bacteria</taxon>
        <taxon>Pseudomonadati</taxon>
        <taxon>Pseudomonadota</taxon>
        <taxon>Alphaproteobacteria</taxon>
        <taxon>Rhodobacterales</taxon>
        <taxon>Paracoccaceae</taxon>
        <taxon>Cereibacter</taxon>
    </lineage>
</organism>
<evidence type="ECO:0000313" key="8">
    <source>
        <dbReference type="EMBL" id="RHZ98809.1"/>
    </source>
</evidence>
<feature type="transmembrane region" description="Helical" evidence="6">
    <location>
        <begin position="258"/>
        <end position="277"/>
    </location>
</feature>
<dbReference type="PANTHER" id="PTHR32322">
    <property type="entry name" value="INNER MEMBRANE TRANSPORTER"/>
    <property type="match status" value="1"/>
</dbReference>
<evidence type="ECO:0000256" key="4">
    <source>
        <dbReference type="ARBA" id="ARBA00022989"/>
    </source>
</evidence>
<dbReference type="InterPro" id="IPR000620">
    <property type="entry name" value="EamA_dom"/>
</dbReference>
<sequence length="314" mass="34153">MAQARRLVRPPDAAGLAIMLGLCLVWGFQQVAMKAMAGAADPLLQVAVRSSGAAVLVWAYSRFWRRDRWLAGLTWREGLLVGVLFGVEYLFVGIGLRHVGSGLMSILLYTAPLFVAVSLHLTLREERLTGRQWIGCLLSFAGVVVIFLRPGEALRGEEGAALLLAGSLCALLAGFCWGMTTVAVRLTRLSGAPFAQTLFYQLLGGALCAWPVVLAEGRTGWAGGLDLWLLTFYQTVIVCFASYLVWFWLLQRYLASRLGAMSLLSPVFAAALGAALLREPLTPGFLLATALIVAGLVTVMLHDRRERPRLLPPR</sequence>
<evidence type="ECO:0000256" key="1">
    <source>
        <dbReference type="ARBA" id="ARBA00004141"/>
    </source>
</evidence>
<feature type="transmembrane region" description="Helical" evidence="6">
    <location>
        <begin position="12"/>
        <end position="31"/>
    </location>
</feature>
<feature type="transmembrane region" description="Helical" evidence="6">
    <location>
        <begin position="43"/>
        <end position="61"/>
    </location>
</feature>
<dbReference type="AlphaFoldDB" id="A0AAX1URW8"/>
<feature type="transmembrane region" description="Helical" evidence="6">
    <location>
        <begin position="133"/>
        <end position="150"/>
    </location>
</feature>
<dbReference type="Pfam" id="PF00892">
    <property type="entry name" value="EamA"/>
    <property type="match status" value="2"/>
</dbReference>
<evidence type="ECO:0000256" key="6">
    <source>
        <dbReference type="SAM" id="Phobius"/>
    </source>
</evidence>
<dbReference type="Proteomes" id="UP000266305">
    <property type="component" value="Unassembled WGS sequence"/>
</dbReference>
<evidence type="ECO:0000256" key="5">
    <source>
        <dbReference type="ARBA" id="ARBA00023136"/>
    </source>
</evidence>
<feature type="domain" description="EamA" evidence="7">
    <location>
        <begin position="15"/>
        <end position="147"/>
    </location>
</feature>
<proteinExistence type="inferred from homology"/>
<dbReference type="GO" id="GO:0016020">
    <property type="term" value="C:membrane"/>
    <property type="evidence" value="ECO:0007669"/>
    <property type="project" value="UniProtKB-SubCell"/>
</dbReference>
<protein>
    <submittedName>
        <fullName evidence="8">DMT family transporter</fullName>
    </submittedName>
</protein>
<dbReference type="RefSeq" id="WP_118999109.1">
    <property type="nucleotide sequence ID" value="NZ_QWGP01000001.1"/>
</dbReference>